<evidence type="ECO:0000313" key="2">
    <source>
        <dbReference type="Proteomes" id="UP001292252"/>
    </source>
</evidence>
<sequence length="61" mass="6929">MKCLRKSINYYIIKATTHMKCTPIVRHSLTIGGAFFMAKFSSKEKIQAVKRYLDGTESGKT</sequence>
<comment type="caution">
    <text evidence="1">The sequence shown here is derived from an EMBL/GenBank/DDBJ whole genome shotgun (WGS) entry which is preliminary data.</text>
</comment>
<accession>A0AAW9JCU5</accession>
<evidence type="ECO:0000313" key="1">
    <source>
        <dbReference type="EMBL" id="MDZ5477814.1"/>
    </source>
</evidence>
<proteinExistence type="predicted"/>
<reference evidence="1" key="1">
    <citation type="submission" date="2023-12" db="EMBL/GenBank/DDBJ databases">
        <title>Genome sequence of Bacillus thuringiensis strain SS10.</title>
        <authorList>
            <person name="Rouis S."/>
        </authorList>
    </citation>
    <scope>NUCLEOTIDE SEQUENCE</scope>
    <source>
        <strain evidence="1">SS10</strain>
    </source>
</reference>
<feature type="non-terminal residue" evidence="1">
    <location>
        <position position="61"/>
    </location>
</feature>
<organism evidence="1 2">
    <name type="scientific">Bacillus thuringiensis</name>
    <dbReference type="NCBI Taxonomy" id="1428"/>
    <lineage>
        <taxon>Bacteria</taxon>
        <taxon>Bacillati</taxon>
        <taxon>Bacillota</taxon>
        <taxon>Bacilli</taxon>
        <taxon>Bacillales</taxon>
        <taxon>Bacillaceae</taxon>
        <taxon>Bacillus</taxon>
        <taxon>Bacillus cereus group</taxon>
    </lineage>
</organism>
<dbReference type="EMBL" id="JAXOTW010000009">
    <property type="protein sequence ID" value="MDZ5477814.1"/>
    <property type="molecule type" value="Genomic_DNA"/>
</dbReference>
<gene>
    <name evidence="1" type="ORF">U2F49_16255</name>
</gene>
<evidence type="ECO:0008006" key="3">
    <source>
        <dbReference type="Google" id="ProtNLM"/>
    </source>
</evidence>
<protein>
    <recommendedName>
        <fullName evidence="3">Transposase</fullName>
    </recommendedName>
</protein>
<dbReference type="AlphaFoldDB" id="A0AAW9JCU5"/>
<dbReference type="Proteomes" id="UP001292252">
    <property type="component" value="Unassembled WGS sequence"/>
</dbReference>
<name>A0AAW9JCU5_BACTU</name>